<keyword evidence="2" id="KW-1185">Reference proteome</keyword>
<proteinExistence type="predicted"/>
<evidence type="ECO:0000313" key="1">
    <source>
        <dbReference type="EMBL" id="MFC6869759.1"/>
    </source>
</evidence>
<sequence>MTQTPHHIPDPRLDDNLAETGQVDDTTITAVGKLTEAFETVECARGHLYTFHQLTGSADFKLERAIELLDEAGHGGLARKLQRELLGRNVLPGRWTFQVIEEYDDLYYAPFREFERQARELTLGYRHLYEAGLKRARRTPGLPGHEATPAETDGG</sequence>
<dbReference type="EMBL" id="JBHSXX010000001">
    <property type="protein sequence ID" value="MFC6869759.1"/>
    <property type="molecule type" value="Genomic_DNA"/>
</dbReference>
<dbReference type="RefSeq" id="WP_345397790.1">
    <property type="nucleotide sequence ID" value="NZ_BAABLA010000027.1"/>
</dbReference>
<reference evidence="2" key="1">
    <citation type="journal article" date="2019" name="Int. J. Syst. Evol. Microbiol.">
        <title>The Global Catalogue of Microorganisms (GCM) 10K type strain sequencing project: providing services to taxonomists for standard genome sequencing and annotation.</title>
        <authorList>
            <consortium name="The Broad Institute Genomics Platform"/>
            <consortium name="The Broad Institute Genome Sequencing Center for Infectious Disease"/>
            <person name="Wu L."/>
            <person name="Ma J."/>
        </authorList>
    </citation>
    <scope>NUCLEOTIDE SEQUENCE [LARGE SCALE GENOMIC DNA]</scope>
    <source>
        <strain evidence="2">KCTC 32255</strain>
    </source>
</reference>
<protein>
    <submittedName>
        <fullName evidence="1">Uncharacterized protein</fullName>
    </submittedName>
</protein>
<evidence type="ECO:0000313" key="2">
    <source>
        <dbReference type="Proteomes" id="UP001596337"/>
    </source>
</evidence>
<organism evidence="1 2">
    <name type="scientific">Haloechinothrix salitolerans</name>
    <dbReference type="NCBI Taxonomy" id="926830"/>
    <lineage>
        <taxon>Bacteria</taxon>
        <taxon>Bacillati</taxon>
        <taxon>Actinomycetota</taxon>
        <taxon>Actinomycetes</taxon>
        <taxon>Pseudonocardiales</taxon>
        <taxon>Pseudonocardiaceae</taxon>
        <taxon>Haloechinothrix</taxon>
    </lineage>
</organism>
<accession>A0ABW2C6R2</accession>
<dbReference type="Proteomes" id="UP001596337">
    <property type="component" value="Unassembled WGS sequence"/>
</dbReference>
<comment type="caution">
    <text evidence="1">The sequence shown here is derived from an EMBL/GenBank/DDBJ whole genome shotgun (WGS) entry which is preliminary data.</text>
</comment>
<name>A0ABW2C6R2_9PSEU</name>
<gene>
    <name evidence="1" type="ORF">ACFQGD_21690</name>
</gene>